<dbReference type="Proteomes" id="UP000789595">
    <property type="component" value="Unassembled WGS sequence"/>
</dbReference>
<dbReference type="AlphaFoldDB" id="A0A8J2T0S5"/>
<feature type="region of interest" description="Disordered" evidence="2">
    <location>
        <begin position="491"/>
        <end position="516"/>
    </location>
</feature>
<organism evidence="3 4">
    <name type="scientific">Pelagomonas calceolata</name>
    <dbReference type="NCBI Taxonomy" id="35677"/>
    <lineage>
        <taxon>Eukaryota</taxon>
        <taxon>Sar</taxon>
        <taxon>Stramenopiles</taxon>
        <taxon>Ochrophyta</taxon>
        <taxon>Pelagophyceae</taxon>
        <taxon>Pelagomonadales</taxon>
        <taxon>Pelagomonadaceae</taxon>
        <taxon>Pelagomonas</taxon>
    </lineage>
</organism>
<feature type="region of interest" description="Disordered" evidence="2">
    <location>
        <begin position="62"/>
        <end position="159"/>
    </location>
</feature>
<evidence type="ECO:0000256" key="2">
    <source>
        <dbReference type="SAM" id="MobiDB-lite"/>
    </source>
</evidence>
<feature type="coiled-coil region" evidence="1">
    <location>
        <begin position="7"/>
        <end position="41"/>
    </location>
</feature>
<sequence length="516" mass="57117">MDPAEQLRSVTQHRDALLAEVKTLQRDKHHLRRDVETLRRDLAATSSARDAAVLEAASLRRRLSTAAPRVESPGAPPPSKARPRAPPPPPRPASGAAQRRAASNGFGLAAPRAPNALPPRPVSGAAQRRAATAGFGLAPARPPRPTQIAPPRKKKKRAQSNMNGLIDGLYLTSVWNDELAADYTRALLDDVWKGHVPPIQALSGALELRAWRLAGPKDQVREWERDNQPCAHPFDSGEDRRMIAARNGRKQARRRHVLDDDAEDAWAQAAQASQVGSMGLPERSMREARVCLAKWRLAATERPCPLLPDDLFLAHLGPCLDGASLACLQASSRYFWVPRPTLGPCAAIALQSLGQPQTFYTVAPCERLQRRLDVGARLKVLRARNKFHRALSEWKDEVRRQRAAEKAAAQQAYESARALLEDIQNAKDACAAAKAALPDNFAPGEVLEKIVDFEQTREQKRLRPFNNPRQCMLAPRPKAKFTKDAAAGNTNKPLFDIFRKPQKRQRTDDDDEVEIV</sequence>
<feature type="coiled-coil region" evidence="1">
    <location>
        <begin position="406"/>
        <end position="436"/>
    </location>
</feature>
<protein>
    <submittedName>
        <fullName evidence="3">Uncharacterized protein</fullName>
    </submittedName>
</protein>
<feature type="compositionally biased region" description="Low complexity" evidence="2">
    <location>
        <begin position="93"/>
        <end position="115"/>
    </location>
</feature>
<keyword evidence="1" id="KW-0175">Coiled coil</keyword>
<keyword evidence="4" id="KW-1185">Reference proteome</keyword>
<evidence type="ECO:0000313" key="3">
    <source>
        <dbReference type="EMBL" id="CAH0379999.1"/>
    </source>
</evidence>
<reference evidence="3" key="1">
    <citation type="submission" date="2021-11" db="EMBL/GenBank/DDBJ databases">
        <authorList>
            <consortium name="Genoscope - CEA"/>
            <person name="William W."/>
        </authorList>
    </citation>
    <scope>NUCLEOTIDE SEQUENCE</scope>
</reference>
<feature type="compositionally biased region" description="Pro residues" evidence="2">
    <location>
        <begin position="74"/>
        <end position="92"/>
    </location>
</feature>
<comment type="caution">
    <text evidence="3">The sequence shown here is derived from an EMBL/GenBank/DDBJ whole genome shotgun (WGS) entry which is preliminary data.</text>
</comment>
<accession>A0A8J2T0S5</accession>
<proteinExistence type="predicted"/>
<gene>
    <name evidence="3" type="ORF">PECAL_6P16340</name>
</gene>
<evidence type="ECO:0000256" key="1">
    <source>
        <dbReference type="SAM" id="Coils"/>
    </source>
</evidence>
<evidence type="ECO:0000313" key="4">
    <source>
        <dbReference type="Proteomes" id="UP000789595"/>
    </source>
</evidence>
<name>A0A8J2T0S5_9STRA</name>
<dbReference type="EMBL" id="CAKKNE010000006">
    <property type="protein sequence ID" value="CAH0379999.1"/>
    <property type="molecule type" value="Genomic_DNA"/>
</dbReference>